<comment type="pathway">
    <text evidence="2 11">Amino-acid biosynthesis; L-valine biosynthesis; L-valine from pyruvate: step 1/4.</text>
</comment>
<sequence length="593" mass="64650">MSTAKAANTENRVMTGADIIVKSLVDHGVDVLFAYPGGCSMPLHQALTRYGDSIRTILPRHEQGGAFAAQGYARSTGRVGVVLATSGPGATNLVTAIADAKLDSIPMVCLTAQVPTRAIGSDAFQETPMVEVCRGITKHHYLVTDISELPRVMKEAFHIASSGRPGPVLVDLPKDVQLSDVTSNLDLDPPMNLPGYEAAPPPVASETIRQLTAAIRLARRPMIYAGGGIILGNASEELNEFINKTGIPTVTTVMGIGAVPPDNENSMDWLGMHGAAYANYAVRDCDLLIALGVRFDDRVTGKVEAFAKDAKIIHVDIDGSELNKNKEAHIPVRGDVKQVLNALNKTVTKCDIDPWREHCKELKAKYPFKYDSEFDGILQQHAIRTLSDITADMDAQISVGVGQHQMWAAQFYRFRRPRTWHSSSGLGTMGFGLPCAMGIQAALPNSLVIDIDGDGSFQMNVQELATCFCEELPVKVFLLNNQHLGMVVQWEDRFMDRNRAHTYLGPIHHNEASGNSEAERFSYATERYPDFVKIAQGYGCGAATVRKKADLEGAIREMIAHPGPYVLDVEVPYQEHVLPMIPGGMTVDDMILQ</sequence>
<dbReference type="PANTHER" id="PTHR18968:SF13">
    <property type="entry name" value="ACETOLACTATE SYNTHASE CATALYTIC SUBUNIT, MITOCHONDRIAL"/>
    <property type="match status" value="1"/>
</dbReference>
<reference evidence="15 16" key="1">
    <citation type="submission" date="2019-03" db="EMBL/GenBank/DDBJ databases">
        <title>Deep-cultivation of Planctomycetes and their phenomic and genomic characterization uncovers novel biology.</title>
        <authorList>
            <person name="Wiegand S."/>
            <person name="Jogler M."/>
            <person name="Boedeker C."/>
            <person name="Pinto D."/>
            <person name="Vollmers J."/>
            <person name="Rivas-Marin E."/>
            <person name="Kohn T."/>
            <person name="Peeters S.H."/>
            <person name="Heuer A."/>
            <person name="Rast P."/>
            <person name="Oberbeckmann S."/>
            <person name="Bunk B."/>
            <person name="Jeske O."/>
            <person name="Meyerdierks A."/>
            <person name="Storesund J.E."/>
            <person name="Kallscheuer N."/>
            <person name="Luecker S."/>
            <person name="Lage O.M."/>
            <person name="Pohl T."/>
            <person name="Merkel B.J."/>
            <person name="Hornburger P."/>
            <person name="Mueller R.-W."/>
            <person name="Bruemmer F."/>
            <person name="Labrenz M."/>
            <person name="Spormann A.M."/>
            <person name="Op den Camp H."/>
            <person name="Overmann J."/>
            <person name="Amann R."/>
            <person name="Jetten M.S.M."/>
            <person name="Mascher T."/>
            <person name="Medema M.H."/>
            <person name="Devos D.P."/>
            <person name="Kaster A.-K."/>
            <person name="Ovreas L."/>
            <person name="Rohde M."/>
            <person name="Galperin M.Y."/>
            <person name="Jogler C."/>
        </authorList>
    </citation>
    <scope>NUCLEOTIDE SEQUENCE [LARGE SCALE GENOMIC DNA]</scope>
    <source>
        <strain evidence="15 16">Enr13</strain>
    </source>
</reference>
<dbReference type="FunFam" id="3.40.50.1220:FF:000008">
    <property type="entry name" value="Acetolactate synthase"/>
    <property type="match status" value="1"/>
</dbReference>
<dbReference type="UniPathway" id="UPA00047">
    <property type="reaction ID" value="UER00055"/>
</dbReference>
<comment type="pathway">
    <text evidence="1 11">Amino-acid biosynthesis; L-isoleucine biosynthesis; L-isoleucine from 2-oxobutanoate: step 1/4.</text>
</comment>
<dbReference type="FunFam" id="3.40.50.970:FF:000007">
    <property type="entry name" value="Acetolactate synthase"/>
    <property type="match status" value="1"/>
</dbReference>
<evidence type="ECO:0000259" key="13">
    <source>
        <dbReference type="Pfam" id="PF02775"/>
    </source>
</evidence>
<evidence type="ECO:0000256" key="8">
    <source>
        <dbReference type="ARBA" id="ARBA00022842"/>
    </source>
</evidence>
<dbReference type="SUPFAM" id="SSF52467">
    <property type="entry name" value="DHS-like NAD/FAD-binding domain"/>
    <property type="match status" value="1"/>
</dbReference>
<dbReference type="InterPro" id="IPR012001">
    <property type="entry name" value="Thiamin_PyroP_enz_TPP-bd_dom"/>
</dbReference>
<dbReference type="GO" id="GO:0000287">
    <property type="term" value="F:magnesium ion binding"/>
    <property type="evidence" value="ECO:0007669"/>
    <property type="project" value="UniProtKB-UniRule"/>
</dbReference>
<evidence type="ECO:0000259" key="12">
    <source>
        <dbReference type="Pfam" id="PF00205"/>
    </source>
</evidence>
<organism evidence="15 16">
    <name type="scientific">Stieleria neptunia</name>
    <dbReference type="NCBI Taxonomy" id="2527979"/>
    <lineage>
        <taxon>Bacteria</taxon>
        <taxon>Pseudomonadati</taxon>
        <taxon>Planctomycetota</taxon>
        <taxon>Planctomycetia</taxon>
        <taxon>Pirellulales</taxon>
        <taxon>Pirellulaceae</taxon>
        <taxon>Stieleria</taxon>
    </lineage>
</organism>
<feature type="domain" description="Thiamine pyrophosphate enzyme central" evidence="12">
    <location>
        <begin position="208"/>
        <end position="343"/>
    </location>
</feature>
<dbReference type="Gene3D" id="3.40.50.1220">
    <property type="entry name" value="TPP-binding domain"/>
    <property type="match status" value="1"/>
</dbReference>
<dbReference type="EC" id="2.2.1.6" evidence="4 11"/>
<feature type="domain" description="Thiamine pyrophosphate enzyme TPP-binding" evidence="13">
    <location>
        <begin position="400"/>
        <end position="569"/>
    </location>
</feature>
<dbReference type="InterPro" id="IPR029061">
    <property type="entry name" value="THDP-binding"/>
</dbReference>
<dbReference type="PANTHER" id="PTHR18968">
    <property type="entry name" value="THIAMINE PYROPHOSPHATE ENZYMES"/>
    <property type="match status" value="1"/>
</dbReference>
<protein>
    <recommendedName>
        <fullName evidence="4 11">Acetolactate synthase</fullName>
        <ecNumber evidence="4 11">2.2.1.6</ecNumber>
    </recommendedName>
</protein>
<dbReference type="SUPFAM" id="SSF52518">
    <property type="entry name" value="Thiamin diphosphate-binding fold (THDP-binding)"/>
    <property type="match status" value="2"/>
</dbReference>
<evidence type="ECO:0000259" key="14">
    <source>
        <dbReference type="Pfam" id="PF02776"/>
    </source>
</evidence>
<dbReference type="Proteomes" id="UP000319004">
    <property type="component" value="Chromosome"/>
</dbReference>
<dbReference type="NCBIfam" id="TIGR00118">
    <property type="entry name" value="acolac_lg"/>
    <property type="match status" value="1"/>
</dbReference>
<keyword evidence="9 11" id="KW-0786">Thiamine pyrophosphate</keyword>
<dbReference type="InterPro" id="IPR012000">
    <property type="entry name" value="Thiamin_PyroP_enz_cen_dom"/>
</dbReference>
<dbReference type="Gene3D" id="3.40.50.970">
    <property type="match status" value="2"/>
</dbReference>
<evidence type="ECO:0000256" key="11">
    <source>
        <dbReference type="RuleBase" id="RU003591"/>
    </source>
</evidence>
<evidence type="ECO:0000256" key="1">
    <source>
        <dbReference type="ARBA" id="ARBA00004974"/>
    </source>
</evidence>
<keyword evidence="16" id="KW-1185">Reference proteome</keyword>
<evidence type="ECO:0000256" key="5">
    <source>
        <dbReference type="ARBA" id="ARBA00022605"/>
    </source>
</evidence>
<dbReference type="GO" id="GO:0003984">
    <property type="term" value="F:acetolactate synthase activity"/>
    <property type="evidence" value="ECO:0007669"/>
    <property type="project" value="UniProtKB-EC"/>
</dbReference>
<dbReference type="KEGG" id="snep:Enr13x_10500"/>
<keyword evidence="5 11" id="KW-0028">Amino-acid biosynthesis</keyword>
<dbReference type="PROSITE" id="PS00187">
    <property type="entry name" value="TPP_ENZYMES"/>
    <property type="match status" value="1"/>
</dbReference>
<feature type="domain" description="Thiamine pyrophosphate enzyme N-terminal TPP-binding" evidence="14">
    <location>
        <begin position="14"/>
        <end position="126"/>
    </location>
</feature>
<dbReference type="Pfam" id="PF02775">
    <property type="entry name" value="TPP_enzyme_C"/>
    <property type="match status" value="1"/>
</dbReference>
<dbReference type="AlphaFoldDB" id="A0A518HK32"/>
<dbReference type="InterPro" id="IPR000399">
    <property type="entry name" value="TPP-bd_CS"/>
</dbReference>
<evidence type="ECO:0000256" key="9">
    <source>
        <dbReference type="ARBA" id="ARBA00023052"/>
    </source>
</evidence>
<dbReference type="InterPro" id="IPR012846">
    <property type="entry name" value="Acetolactate_synth_lsu"/>
</dbReference>
<gene>
    <name evidence="15" type="primary">ilvG</name>
    <name evidence="15" type="ORF">Enr13x_10500</name>
</gene>
<dbReference type="GO" id="GO:0009097">
    <property type="term" value="P:isoleucine biosynthetic process"/>
    <property type="evidence" value="ECO:0007669"/>
    <property type="project" value="UniProtKB-UniPathway"/>
</dbReference>
<evidence type="ECO:0000256" key="2">
    <source>
        <dbReference type="ARBA" id="ARBA00005025"/>
    </source>
</evidence>
<dbReference type="InterPro" id="IPR045229">
    <property type="entry name" value="TPP_enz"/>
</dbReference>
<evidence type="ECO:0000256" key="10">
    <source>
        <dbReference type="ARBA" id="ARBA00023304"/>
    </source>
</evidence>
<name>A0A518HK32_9BACT</name>
<keyword evidence="6 11" id="KW-0808">Transferase</keyword>
<dbReference type="InterPro" id="IPR029035">
    <property type="entry name" value="DHS-like_NAD/FAD-binding_dom"/>
</dbReference>
<dbReference type="GO" id="GO:0050660">
    <property type="term" value="F:flavin adenine dinucleotide binding"/>
    <property type="evidence" value="ECO:0007669"/>
    <property type="project" value="InterPro"/>
</dbReference>
<dbReference type="InterPro" id="IPR039368">
    <property type="entry name" value="AHAS_TPP"/>
</dbReference>
<dbReference type="RefSeq" id="WP_231744097.1">
    <property type="nucleotide sequence ID" value="NZ_CP037423.1"/>
</dbReference>
<keyword evidence="7 11" id="KW-0479">Metal-binding</keyword>
<dbReference type="Pfam" id="PF02776">
    <property type="entry name" value="TPP_enzyme_N"/>
    <property type="match status" value="1"/>
</dbReference>
<proteinExistence type="inferred from homology"/>
<evidence type="ECO:0000256" key="3">
    <source>
        <dbReference type="ARBA" id="ARBA00007812"/>
    </source>
</evidence>
<dbReference type="InterPro" id="IPR011766">
    <property type="entry name" value="TPP_enzyme_TPP-bd"/>
</dbReference>
<comment type="cofactor">
    <cofactor evidence="11">
        <name>Mg(2+)</name>
        <dbReference type="ChEBI" id="CHEBI:18420"/>
    </cofactor>
    <text evidence="11">Binds 1 Mg(2+) ion per subunit.</text>
</comment>
<dbReference type="GO" id="GO:0009099">
    <property type="term" value="P:L-valine biosynthetic process"/>
    <property type="evidence" value="ECO:0007669"/>
    <property type="project" value="UniProtKB-UniPathway"/>
</dbReference>
<comment type="similarity">
    <text evidence="3 11">Belongs to the TPP enzyme family.</text>
</comment>
<evidence type="ECO:0000313" key="15">
    <source>
        <dbReference type="EMBL" id="QDV41212.1"/>
    </source>
</evidence>
<dbReference type="CDD" id="cd07035">
    <property type="entry name" value="TPP_PYR_POX_like"/>
    <property type="match status" value="1"/>
</dbReference>
<dbReference type="Pfam" id="PF00205">
    <property type="entry name" value="TPP_enzyme_M"/>
    <property type="match status" value="1"/>
</dbReference>
<evidence type="ECO:0000313" key="16">
    <source>
        <dbReference type="Proteomes" id="UP000319004"/>
    </source>
</evidence>
<comment type="cofactor">
    <cofactor evidence="11">
        <name>thiamine diphosphate</name>
        <dbReference type="ChEBI" id="CHEBI:58937"/>
    </cofactor>
    <text evidence="11">Binds 1 thiamine pyrophosphate per subunit.</text>
</comment>
<evidence type="ECO:0000256" key="7">
    <source>
        <dbReference type="ARBA" id="ARBA00022723"/>
    </source>
</evidence>
<dbReference type="EMBL" id="CP037423">
    <property type="protein sequence ID" value="QDV41212.1"/>
    <property type="molecule type" value="Genomic_DNA"/>
</dbReference>
<dbReference type="GO" id="GO:0030976">
    <property type="term" value="F:thiamine pyrophosphate binding"/>
    <property type="evidence" value="ECO:0007669"/>
    <property type="project" value="UniProtKB-UniRule"/>
</dbReference>
<dbReference type="UniPathway" id="UPA00049">
    <property type="reaction ID" value="UER00059"/>
</dbReference>
<keyword evidence="8 11" id="KW-0460">Magnesium</keyword>
<accession>A0A518HK32</accession>
<keyword evidence="10 11" id="KW-0100">Branched-chain amino acid biosynthesis</keyword>
<evidence type="ECO:0000256" key="4">
    <source>
        <dbReference type="ARBA" id="ARBA00013145"/>
    </source>
</evidence>
<evidence type="ECO:0000256" key="6">
    <source>
        <dbReference type="ARBA" id="ARBA00022679"/>
    </source>
</evidence>
<dbReference type="CDD" id="cd02015">
    <property type="entry name" value="TPP_AHAS"/>
    <property type="match status" value="1"/>
</dbReference>
<comment type="catalytic activity">
    <reaction evidence="11">
        <text>2 pyruvate + H(+) = (2S)-2-acetolactate + CO2</text>
        <dbReference type="Rhea" id="RHEA:25249"/>
        <dbReference type="ChEBI" id="CHEBI:15361"/>
        <dbReference type="ChEBI" id="CHEBI:15378"/>
        <dbReference type="ChEBI" id="CHEBI:16526"/>
        <dbReference type="ChEBI" id="CHEBI:58476"/>
        <dbReference type="EC" id="2.2.1.6"/>
    </reaction>
</comment>
<dbReference type="GO" id="GO:0005948">
    <property type="term" value="C:acetolactate synthase complex"/>
    <property type="evidence" value="ECO:0007669"/>
    <property type="project" value="TreeGrafter"/>
</dbReference>